<keyword evidence="9" id="KW-0727">SH2 domain</keyword>
<dbReference type="Gene3D" id="3.30.505.10">
    <property type="entry name" value="SH2 domain"/>
    <property type="match status" value="1"/>
</dbReference>
<keyword evidence="4 11" id="KW-0418">Kinase</keyword>
<dbReference type="FunFam" id="3.30.200.20:FF:000180">
    <property type="entry name" value="serine/threonine-protein kinase STY46-like"/>
    <property type="match status" value="1"/>
</dbReference>
<comment type="similarity">
    <text evidence="11">Belongs to the protein kinase superfamily. Tyr protein kinase family.</text>
</comment>
<evidence type="ECO:0000259" key="12">
    <source>
        <dbReference type="PROSITE" id="PS50001"/>
    </source>
</evidence>
<sequence length="787" mass="92206">MTMNHHRRIVVPGAPNDGSNALLKYFFSHEGCRILSTIVTDEYKILQETKKILEKRISLDEQYAKNLQDLTANADRIIWPGGTHPIASVSRDVLLRWSYLASTISTQAEQFRKNIIDDLLKELVEHKIDSRKYFDEEKRRYDGEHRKAQNDVLDVEKRYSDDIKSYLTKNNELTKLQNNAKKGDDSRIKHLKDIVIDKRSNLYRTHNEYIYKIREYNFIDEQYVRKIRSLISYHEASQVILNKSWQNVLDAVANYYSEDSVAAIKQSRQLISSINLYHSYDELCTIYPHTPPITPSPQVYNMTLFQATSLTKVKSDQFVVDNSTKQNLKQRIDILTNSINESIPILVNLPRDKITYDVRKKFFEQEQQTNYLRAKKKWEEQLRNEFKSVLKDVGYRSDDNESNLDSDDDDLTDRLEDQAYFHGVLPRTQSISQLKENGDYLVRKNEQGKIVLSIMWNDIRNPNTLKDAHFYINEDRNMYSLQPGGVSKASVNELISFYKRQKLTLRDDGVRLIRPITRPDYIVNNDDVHKLEVIGKGHFGEVVRGEYRGEYVAVKILHPSTTDRNAEDRKNFIKEALLLQQYKHKNIVKFLGIAAIRDPLMIIMELIEQGSLDKYLRNNDLRLSQLIQMCYDIAKGMEYLEQCNIIHRDLAARNCLVDRKGRIKVADFGLSRCLQSDEEYFCQVKTIPVRWWAVEVFSNAPYTNKSDVWSYGVTAWEVFSKSDLPYSHIQFNHTVINAIKNGERLKQPDRCPVKIYTIMATCWQLDPQDRPNFEKLVELIRKEKTLF</sequence>
<dbReference type="PROSITE" id="PS50001">
    <property type="entry name" value="SH2"/>
    <property type="match status" value="1"/>
</dbReference>
<dbReference type="PROSITE" id="PS00107">
    <property type="entry name" value="PROTEIN_KINASE_ATP"/>
    <property type="match status" value="1"/>
</dbReference>
<keyword evidence="6" id="KW-0472">Membrane</keyword>
<dbReference type="InterPro" id="IPR000980">
    <property type="entry name" value="SH2"/>
</dbReference>
<comment type="catalytic activity">
    <reaction evidence="8 11">
        <text>L-tyrosyl-[protein] + ATP = O-phospho-L-tyrosyl-[protein] + ADP + H(+)</text>
        <dbReference type="Rhea" id="RHEA:10596"/>
        <dbReference type="Rhea" id="RHEA-COMP:10136"/>
        <dbReference type="Rhea" id="RHEA-COMP:20101"/>
        <dbReference type="ChEBI" id="CHEBI:15378"/>
        <dbReference type="ChEBI" id="CHEBI:30616"/>
        <dbReference type="ChEBI" id="CHEBI:46858"/>
        <dbReference type="ChEBI" id="CHEBI:61978"/>
        <dbReference type="ChEBI" id="CHEBI:456216"/>
        <dbReference type="EC" id="2.7.10.2"/>
    </reaction>
</comment>
<dbReference type="GO" id="GO:0004715">
    <property type="term" value="F:non-membrane spanning protein tyrosine kinase activity"/>
    <property type="evidence" value="ECO:0007669"/>
    <property type="project" value="UniProtKB-EC"/>
</dbReference>
<keyword evidence="5 10" id="KW-0067">ATP-binding</keyword>
<dbReference type="GO" id="GO:0048468">
    <property type="term" value="P:cell development"/>
    <property type="evidence" value="ECO:0007669"/>
    <property type="project" value="UniProtKB-ARBA"/>
</dbReference>
<dbReference type="SUPFAM" id="SSF55550">
    <property type="entry name" value="SH2 domain"/>
    <property type="match status" value="1"/>
</dbReference>
<reference evidence="14" key="1">
    <citation type="submission" date="2021-02" db="EMBL/GenBank/DDBJ databases">
        <authorList>
            <person name="Nowell W R."/>
        </authorList>
    </citation>
    <scope>NUCLEOTIDE SEQUENCE</scope>
</reference>
<evidence type="ECO:0000259" key="13">
    <source>
        <dbReference type="PROSITE" id="PS50011"/>
    </source>
</evidence>
<evidence type="ECO:0000313" key="14">
    <source>
        <dbReference type="EMBL" id="CAF0924533.1"/>
    </source>
</evidence>
<evidence type="ECO:0000256" key="4">
    <source>
        <dbReference type="ARBA" id="ARBA00022777"/>
    </source>
</evidence>
<evidence type="ECO:0000256" key="5">
    <source>
        <dbReference type="ARBA" id="ARBA00022840"/>
    </source>
</evidence>
<dbReference type="Pfam" id="PF07714">
    <property type="entry name" value="PK_Tyr_Ser-Thr"/>
    <property type="match status" value="1"/>
</dbReference>
<dbReference type="SMART" id="SM00219">
    <property type="entry name" value="TyrKc"/>
    <property type="match status" value="1"/>
</dbReference>
<dbReference type="Gene3D" id="1.20.1270.60">
    <property type="entry name" value="Arfaptin homology (AH) domain/BAR domain"/>
    <property type="match status" value="1"/>
</dbReference>
<dbReference type="SMART" id="SM00252">
    <property type="entry name" value="SH2"/>
    <property type="match status" value="1"/>
</dbReference>
<dbReference type="InterPro" id="IPR027267">
    <property type="entry name" value="AH/BAR_dom_sf"/>
</dbReference>
<evidence type="ECO:0000313" key="16">
    <source>
        <dbReference type="Proteomes" id="UP000663860"/>
    </source>
</evidence>
<dbReference type="GO" id="GO:0030182">
    <property type="term" value="P:neuron differentiation"/>
    <property type="evidence" value="ECO:0007669"/>
    <property type="project" value="UniProtKB-ARBA"/>
</dbReference>
<dbReference type="InterPro" id="IPR011009">
    <property type="entry name" value="Kinase-like_dom_sf"/>
</dbReference>
<dbReference type="InterPro" id="IPR008266">
    <property type="entry name" value="Tyr_kinase_AS"/>
</dbReference>
<dbReference type="GO" id="GO:0012505">
    <property type="term" value="C:endomembrane system"/>
    <property type="evidence" value="ECO:0007669"/>
    <property type="project" value="UniProtKB-SubCell"/>
</dbReference>
<dbReference type="EC" id="2.7.10.2" evidence="11"/>
<dbReference type="PANTHER" id="PTHR24418">
    <property type="entry name" value="TYROSINE-PROTEIN KINASE"/>
    <property type="match status" value="1"/>
</dbReference>
<dbReference type="EMBL" id="CAJNOE010000108">
    <property type="protein sequence ID" value="CAF0924533.1"/>
    <property type="molecule type" value="Genomic_DNA"/>
</dbReference>
<evidence type="ECO:0000256" key="9">
    <source>
        <dbReference type="PROSITE-ProRule" id="PRU00191"/>
    </source>
</evidence>
<keyword evidence="3 10" id="KW-0547">Nucleotide-binding</keyword>
<organism evidence="14 16">
    <name type="scientific">Adineta steineri</name>
    <dbReference type="NCBI Taxonomy" id="433720"/>
    <lineage>
        <taxon>Eukaryota</taxon>
        <taxon>Metazoa</taxon>
        <taxon>Spiralia</taxon>
        <taxon>Gnathifera</taxon>
        <taxon>Rotifera</taxon>
        <taxon>Eurotatoria</taxon>
        <taxon>Bdelloidea</taxon>
        <taxon>Adinetida</taxon>
        <taxon>Adinetidae</taxon>
        <taxon>Adineta</taxon>
    </lineage>
</organism>
<dbReference type="CDD" id="cd00192">
    <property type="entry name" value="PTKc"/>
    <property type="match status" value="1"/>
</dbReference>
<evidence type="ECO:0000256" key="8">
    <source>
        <dbReference type="ARBA" id="ARBA00051245"/>
    </source>
</evidence>
<feature type="domain" description="Protein kinase" evidence="13">
    <location>
        <begin position="528"/>
        <end position="787"/>
    </location>
</feature>
<evidence type="ECO:0000256" key="11">
    <source>
        <dbReference type="RuleBase" id="RU362096"/>
    </source>
</evidence>
<comment type="caution">
    <text evidence="14">The sequence shown here is derived from an EMBL/GenBank/DDBJ whole genome shotgun (WGS) entry which is preliminary data.</text>
</comment>
<evidence type="ECO:0000256" key="6">
    <source>
        <dbReference type="ARBA" id="ARBA00023136"/>
    </source>
</evidence>
<evidence type="ECO:0000313" key="15">
    <source>
        <dbReference type="EMBL" id="CAF3629999.1"/>
    </source>
</evidence>
<dbReference type="FunFam" id="1.10.510.10:FF:001512">
    <property type="entry name" value="Receptor tyrosine-protein kinase erbB-2"/>
    <property type="match status" value="1"/>
</dbReference>
<dbReference type="InterPro" id="IPR020635">
    <property type="entry name" value="Tyr_kinase_cat_dom"/>
</dbReference>
<evidence type="ECO:0000256" key="3">
    <source>
        <dbReference type="ARBA" id="ARBA00022741"/>
    </source>
</evidence>
<dbReference type="InterPro" id="IPR017441">
    <property type="entry name" value="Protein_kinase_ATP_BS"/>
</dbReference>
<feature type="domain" description="SH2" evidence="12">
    <location>
        <begin position="420"/>
        <end position="516"/>
    </location>
</feature>
<dbReference type="Pfam" id="PF00017">
    <property type="entry name" value="SH2"/>
    <property type="match status" value="1"/>
</dbReference>
<dbReference type="GO" id="GO:0005524">
    <property type="term" value="F:ATP binding"/>
    <property type="evidence" value="ECO:0007669"/>
    <property type="project" value="UniProtKB-UniRule"/>
</dbReference>
<dbReference type="InterPro" id="IPR050198">
    <property type="entry name" value="Non-receptor_tyrosine_kinases"/>
</dbReference>
<protein>
    <recommendedName>
        <fullName evidence="11">Tyrosine-protein kinase</fullName>
        <ecNumber evidence="11">2.7.10.2</ecNumber>
    </recommendedName>
</protein>
<name>A0A814B8L8_9BILA</name>
<dbReference type="InterPro" id="IPR000719">
    <property type="entry name" value="Prot_kinase_dom"/>
</dbReference>
<keyword evidence="2 11" id="KW-0808">Transferase</keyword>
<dbReference type="GO" id="GO:0050793">
    <property type="term" value="P:regulation of developmental process"/>
    <property type="evidence" value="ECO:0007669"/>
    <property type="project" value="UniProtKB-ARBA"/>
</dbReference>
<dbReference type="SUPFAM" id="SSF103657">
    <property type="entry name" value="BAR/IMD domain-like"/>
    <property type="match status" value="1"/>
</dbReference>
<dbReference type="AlphaFoldDB" id="A0A814B8L8"/>
<evidence type="ECO:0000256" key="7">
    <source>
        <dbReference type="ARBA" id="ARBA00023137"/>
    </source>
</evidence>
<proteinExistence type="inferred from homology"/>
<dbReference type="EMBL" id="CAJOBB010000258">
    <property type="protein sequence ID" value="CAF3629999.1"/>
    <property type="molecule type" value="Genomic_DNA"/>
</dbReference>
<dbReference type="Proteomes" id="UP000663868">
    <property type="component" value="Unassembled WGS sequence"/>
</dbReference>
<comment type="subcellular location">
    <subcellularLocation>
        <location evidence="1">Endomembrane system</location>
    </subcellularLocation>
</comment>
<evidence type="ECO:0000256" key="10">
    <source>
        <dbReference type="PROSITE-ProRule" id="PRU10141"/>
    </source>
</evidence>
<feature type="binding site" evidence="10">
    <location>
        <position position="555"/>
    </location>
    <ligand>
        <name>ATP</name>
        <dbReference type="ChEBI" id="CHEBI:30616"/>
    </ligand>
</feature>
<dbReference type="Gene3D" id="1.10.510.10">
    <property type="entry name" value="Transferase(Phosphotransferase) domain 1"/>
    <property type="match status" value="1"/>
</dbReference>
<accession>A0A814B8L8</accession>
<dbReference type="PROSITE" id="PS50011">
    <property type="entry name" value="PROTEIN_KINASE_DOM"/>
    <property type="match status" value="1"/>
</dbReference>
<dbReference type="SUPFAM" id="SSF56112">
    <property type="entry name" value="Protein kinase-like (PK-like)"/>
    <property type="match status" value="1"/>
</dbReference>
<dbReference type="InterPro" id="IPR001245">
    <property type="entry name" value="Ser-Thr/Tyr_kinase_cat_dom"/>
</dbReference>
<gene>
    <name evidence="14" type="ORF">IZO911_LOCUS13509</name>
    <name evidence="15" type="ORF">KXQ929_LOCUS6613</name>
</gene>
<keyword evidence="7 11" id="KW-0829">Tyrosine-protein kinase</keyword>
<dbReference type="InterPro" id="IPR036860">
    <property type="entry name" value="SH2_dom_sf"/>
</dbReference>
<evidence type="ECO:0000256" key="1">
    <source>
        <dbReference type="ARBA" id="ARBA00004308"/>
    </source>
</evidence>
<dbReference type="PRINTS" id="PR00109">
    <property type="entry name" value="TYRKINASE"/>
</dbReference>
<dbReference type="Proteomes" id="UP000663860">
    <property type="component" value="Unassembled WGS sequence"/>
</dbReference>
<dbReference type="PROSITE" id="PS00109">
    <property type="entry name" value="PROTEIN_KINASE_TYR"/>
    <property type="match status" value="1"/>
</dbReference>
<evidence type="ECO:0000256" key="2">
    <source>
        <dbReference type="ARBA" id="ARBA00022679"/>
    </source>
</evidence>